<protein>
    <recommendedName>
        <fullName evidence="3">Transposase</fullName>
    </recommendedName>
</protein>
<proteinExistence type="predicted"/>
<sequence length="139" mass="16014">MLPEPSICPGYRFPVAIISYAVRPYRVLGLRLREVEPMPTQCGISVTHESIRPWCRNLGADFAREVRHRPPKPGDTRHFNGVFPKPGGELQYLWRAVDQHGVVLDVRPRRDPMAAGQYRRARAPAFQVWRQETRVRMAA</sequence>
<evidence type="ECO:0000313" key="1">
    <source>
        <dbReference type="EMBL" id="MBK1658216.1"/>
    </source>
</evidence>
<evidence type="ECO:0000313" key="2">
    <source>
        <dbReference type="Proteomes" id="UP000697995"/>
    </source>
</evidence>
<dbReference type="RefSeq" id="WP_133220990.1">
    <property type="nucleotide sequence ID" value="NZ_NRSG01000042.1"/>
</dbReference>
<dbReference type="EMBL" id="NRSG01000042">
    <property type="protein sequence ID" value="MBK1658216.1"/>
    <property type="molecule type" value="Genomic_DNA"/>
</dbReference>
<dbReference type="PANTHER" id="PTHR35528">
    <property type="entry name" value="BLL1675 PROTEIN"/>
    <property type="match status" value="1"/>
</dbReference>
<dbReference type="Proteomes" id="UP000697995">
    <property type="component" value="Unassembled WGS sequence"/>
</dbReference>
<gene>
    <name evidence="1" type="ORF">CKO45_08235</name>
</gene>
<dbReference type="InterPro" id="IPR052183">
    <property type="entry name" value="IS_Transposase"/>
</dbReference>
<dbReference type="PANTHER" id="PTHR35528:SF3">
    <property type="entry name" value="BLL1675 PROTEIN"/>
    <property type="match status" value="1"/>
</dbReference>
<organism evidence="1 2">
    <name type="scientific">Paracraurococcus ruber</name>
    <dbReference type="NCBI Taxonomy" id="77675"/>
    <lineage>
        <taxon>Bacteria</taxon>
        <taxon>Pseudomonadati</taxon>
        <taxon>Pseudomonadota</taxon>
        <taxon>Alphaproteobacteria</taxon>
        <taxon>Acetobacterales</taxon>
        <taxon>Roseomonadaceae</taxon>
        <taxon>Paracraurococcus</taxon>
    </lineage>
</organism>
<accession>A0ABS1CV84</accession>
<keyword evidence="2" id="KW-1185">Reference proteome</keyword>
<name>A0ABS1CV84_9PROT</name>
<reference evidence="1 2" key="1">
    <citation type="journal article" date="2020" name="Microorganisms">
        <title>Osmotic Adaptation and Compatible Solute Biosynthesis of Phototrophic Bacteria as Revealed from Genome Analyses.</title>
        <authorList>
            <person name="Imhoff J.F."/>
            <person name="Rahn T."/>
            <person name="Kunzel S."/>
            <person name="Keller A."/>
            <person name="Neulinger S.C."/>
        </authorList>
    </citation>
    <scope>NUCLEOTIDE SEQUENCE [LARGE SCALE GENOMIC DNA]</scope>
    <source>
        <strain evidence="1 2">DSM 15382</strain>
    </source>
</reference>
<comment type="caution">
    <text evidence="1">The sequence shown here is derived from an EMBL/GenBank/DDBJ whole genome shotgun (WGS) entry which is preliminary data.</text>
</comment>
<evidence type="ECO:0008006" key="3">
    <source>
        <dbReference type="Google" id="ProtNLM"/>
    </source>
</evidence>